<dbReference type="EMBL" id="WKFB01000437">
    <property type="protein sequence ID" value="KAF6723209.1"/>
    <property type="molecule type" value="Genomic_DNA"/>
</dbReference>
<evidence type="ECO:0000313" key="2">
    <source>
        <dbReference type="EMBL" id="KAF6723209.1"/>
    </source>
</evidence>
<gene>
    <name evidence="2" type="ORF">FQA47_003995</name>
</gene>
<feature type="compositionally biased region" description="Basic and acidic residues" evidence="1">
    <location>
        <begin position="40"/>
        <end position="63"/>
    </location>
</feature>
<evidence type="ECO:0000256" key="1">
    <source>
        <dbReference type="SAM" id="MobiDB-lite"/>
    </source>
</evidence>
<protein>
    <submittedName>
        <fullName evidence="2">Uncharacterized protein</fullName>
    </submittedName>
</protein>
<feature type="region of interest" description="Disordered" evidence="1">
    <location>
        <begin position="77"/>
        <end position="99"/>
    </location>
</feature>
<proteinExistence type="predicted"/>
<sequence>MLAARRRGGVGRAAFSCTRSAGVRWGGDGEADPRGSPPWRPRESNPVELDRFRSPNDGSDRAARRLGSGLKLRSVPFGAEAARGGSSSVSDLARLEADL</sequence>
<reference evidence="2" key="1">
    <citation type="journal article" name="BMC Genomics">
        <title>Long-read sequencing and de novo genome assembly of marine medaka (Oryzias melastigma).</title>
        <authorList>
            <person name="Liang P."/>
            <person name="Saqib H.S.A."/>
            <person name="Ni X."/>
            <person name="Shen Y."/>
        </authorList>
    </citation>
    <scope>NUCLEOTIDE SEQUENCE</scope>
    <source>
        <strain evidence="2">Bigg-433</strain>
    </source>
</reference>
<name>A0A834F6R8_ORYME</name>
<dbReference type="AlphaFoldDB" id="A0A834F6R8"/>
<dbReference type="Proteomes" id="UP000646548">
    <property type="component" value="Unassembled WGS sequence"/>
</dbReference>
<organism evidence="2 3">
    <name type="scientific">Oryzias melastigma</name>
    <name type="common">Marine medaka</name>
    <dbReference type="NCBI Taxonomy" id="30732"/>
    <lineage>
        <taxon>Eukaryota</taxon>
        <taxon>Metazoa</taxon>
        <taxon>Chordata</taxon>
        <taxon>Craniata</taxon>
        <taxon>Vertebrata</taxon>
        <taxon>Euteleostomi</taxon>
        <taxon>Actinopterygii</taxon>
        <taxon>Neopterygii</taxon>
        <taxon>Teleostei</taxon>
        <taxon>Neoteleostei</taxon>
        <taxon>Acanthomorphata</taxon>
        <taxon>Ovalentaria</taxon>
        <taxon>Atherinomorphae</taxon>
        <taxon>Beloniformes</taxon>
        <taxon>Adrianichthyidae</taxon>
        <taxon>Oryziinae</taxon>
        <taxon>Oryzias</taxon>
    </lineage>
</organism>
<evidence type="ECO:0000313" key="3">
    <source>
        <dbReference type="Proteomes" id="UP000646548"/>
    </source>
</evidence>
<comment type="caution">
    <text evidence="2">The sequence shown here is derived from an EMBL/GenBank/DDBJ whole genome shotgun (WGS) entry which is preliminary data.</text>
</comment>
<accession>A0A834F6R8</accession>
<feature type="region of interest" description="Disordered" evidence="1">
    <location>
        <begin position="21"/>
        <end position="63"/>
    </location>
</feature>